<organism evidence="10 11">
    <name type="scientific">Limnobacter humi</name>
    <dbReference type="NCBI Taxonomy" id="1778671"/>
    <lineage>
        <taxon>Bacteria</taxon>
        <taxon>Pseudomonadati</taxon>
        <taxon>Pseudomonadota</taxon>
        <taxon>Betaproteobacteria</taxon>
        <taxon>Burkholderiales</taxon>
        <taxon>Burkholderiaceae</taxon>
        <taxon>Limnobacter</taxon>
    </lineage>
</organism>
<keyword evidence="5 6" id="KW-0408">Iron</keyword>
<evidence type="ECO:0000256" key="2">
    <source>
        <dbReference type="ARBA" id="ARBA00022617"/>
    </source>
</evidence>
<keyword evidence="8" id="KW-1133">Transmembrane helix</keyword>
<keyword evidence="8" id="KW-0472">Membrane</keyword>
<gene>
    <name evidence="10" type="ORF">NQT62_04340</name>
</gene>
<dbReference type="Gene3D" id="1.10.760.10">
    <property type="entry name" value="Cytochrome c-like domain"/>
    <property type="match status" value="1"/>
</dbReference>
<dbReference type="SUPFAM" id="SSF46626">
    <property type="entry name" value="Cytochrome c"/>
    <property type="match status" value="1"/>
</dbReference>
<feature type="region of interest" description="Disordered" evidence="7">
    <location>
        <begin position="162"/>
        <end position="186"/>
    </location>
</feature>
<keyword evidence="2 6" id="KW-0349">Heme</keyword>
<comment type="caution">
    <text evidence="10">The sequence shown here is derived from an EMBL/GenBank/DDBJ whole genome shotgun (WGS) entry which is preliminary data.</text>
</comment>
<name>A0ABT1WFZ3_9BURK</name>
<evidence type="ECO:0000256" key="3">
    <source>
        <dbReference type="ARBA" id="ARBA00022723"/>
    </source>
</evidence>
<keyword evidence="3 6" id="KW-0479">Metal-binding</keyword>
<sequence>MSDSNEHELPFKTPKQLIVAIVASFVVPVFIIILLANYVSTGNKPAAGSNAMTDEAIAERLKPVGSVEFLDANAPKVLKTGQEVYTGACAACHGAGAAGAPKFGDKGQWGPRLSQGFDTLWKHAVEGIRAMPAKGGNPDLDDVEVGRAVAYMANEAGANFKAPEPAAPAAAPAADGAAAPAVPAAK</sequence>
<feature type="domain" description="Cytochrome c" evidence="9">
    <location>
        <begin position="76"/>
        <end position="156"/>
    </location>
</feature>
<evidence type="ECO:0000313" key="11">
    <source>
        <dbReference type="Proteomes" id="UP001204142"/>
    </source>
</evidence>
<dbReference type="InterPro" id="IPR002323">
    <property type="entry name" value="Cyt_CIE"/>
</dbReference>
<dbReference type="PROSITE" id="PS51007">
    <property type="entry name" value="CYTC"/>
    <property type="match status" value="1"/>
</dbReference>
<evidence type="ECO:0000313" key="10">
    <source>
        <dbReference type="EMBL" id="MCQ8895672.1"/>
    </source>
</evidence>
<accession>A0ABT1WFZ3</accession>
<evidence type="ECO:0000256" key="7">
    <source>
        <dbReference type="SAM" id="MobiDB-lite"/>
    </source>
</evidence>
<reference evidence="10 11" key="1">
    <citation type="submission" date="2022-07" db="EMBL/GenBank/DDBJ databases">
        <authorList>
            <person name="Xamxidin M."/>
            <person name="Wu M."/>
        </authorList>
    </citation>
    <scope>NUCLEOTIDE SEQUENCE [LARGE SCALE GENOMIC DNA]</scope>
    <source>
        <strain evidence="10 11">NBRC 111650</strain>
    </source>
</reference>
<feature type="transmembrane region" description="Helical" evidence="8">
    <location>
        <begin position="17"/>
        <end position="39"/>
    </location>
</feature>
<evidence type="ECO:0000256" key="1">
    <source>
        <dbReference type="ARBA" id="ARBA00022448"/>
    </source>
</evidence>
<keyword evidence="11" id="KW-1185">Reference proteome</keyword>
<dbReference type="InterPro" id="IPR036909">
    <property type="entry name" value="Cyt_c-like_dom_sf"/>
</dbReference>
<keyword evidence="8" id="KW-0812">Transmembrane</keyword>
<keyword evidence="1" id="KW-0813">Transport</keyword>
<proteinExistence type="predicted"/>
<dbReference type="Pfam" id="PF13442">
    <property type="entry name" value="Cytochrome_CBB3"/>
    <property type="match status" value="1"/>
</dbReference>
<dbReference type="PRINTS" id="PR00607">
    <property type="entry name" value="CYTCHROMECIE"/>
</dbReference>
<evidence type="ECO:0000256" key="6">
    <source>
        <dbReference type="PROSITE-ProRule" id="PRU00433"/>
    </source>
</evidence>
<dbReference type="InterPro" id="IPR009056">
    <property type="entry name" value="Cyt_c-like_dom"/>
</dbReference>
<dbReference type="EMBL" id="JANIGO010000001">
    <property type="protein sequence ID" value="MCQ8895672.1"/>
    <property type="molecule type" value="Genomic_DNA"/>
</dbReference>
<keyword evidence="4" id="KW-0249">Electron transport</keyword>
<dbReference type="Proteomes" id="UP001204142">
    <property type="component" value="Unassembled WGS sequence"/>
</dbReference>
<evidence type="ECO:0000256" key="4">
    <source>
        <dbReference type="ARBA" id="ARBA00022982"/>
    </source>
</evidence>
<dbReference type="PANTHER" id="PTHR40942">
    <property type="match status" value="1"/>
</dbReference>
<dbReference type="PANTHER" id="PTHR40942:SF4">
    <property type="entry name" value="CYTOCHROME C5"/>
    <property type="match status" value="1"/>
</dbReference>
<evidence type="ECO:0000259" key="9">
    <source>
        <dbReference type="PROSITE" id="PS51007"/>
    </source>
</evidence>
<evidence type="ECO:0000256" key="8">
    <source>
        <dbReference type="SAM" id="Phobius"/>
    </source>
</evidence>
<protein>
    <submittedName>
        <fullName evidence="10">C-type cytochrome</fullName>
    </submittedName>
</protein>
<dbReference type="RefSeq" id="WP_256763369.1">
    <property type="nucleotide sequence ID" value="NZ_JANIGO010000001.1"/>
</dbReference>
<evidence type="ECO:0000256" key="5">
    <source>
        <dbReference type="ARBA" id="ARBA00023004"/>
    </source>
</evidence>